<evidence type="ECO:0000256" key="6">
    <source>
        <dbReference type="ARBA" id="ARBA00023136"/>
    </source>
</evidence>
<sequence length="308" mass="34240">MDNFNNTSLTISRSTTILHSQETQFVESITNVVEYSSNLVAFLLTINIAMEILTILGNLTVIVTVVAYRQLWVPTNILVASLAVADFIIGLILQTSNALNLLNALSRGKRHCGLQCTNLVKITGVVIITVSFAHLSLITVDRYASIIYPLRYVTIVSMSRTKKAVLFAWAISFLFGLLTSIPSSFGKGISALWHLLVALTCVFMITLYGRLYLISRKHAKKIRDEIQSVTPGAETKQERRGLKSVAIVTVAMATSYVPIVALEIDKKLASGERGETAKLVHDIVSEKLRKYSCKLIKSFSRRIQEWFN</sequence>
<evidence type="ECO:0000256" key="2">
    <source>
        <dbReference type="ARBA" id="ARBA00022475"/>
    </source>
</evidence>
<dbReference type="GeneID" id="116294728"/>
<name>A0A6P8HZY5_ACTTE</name>
<dbReference type="RefSeq" id="XP_031558235.1">
    <property type="nucleotide sequence ID" value="XM_031702375.1"/>
</dbReference>
<feature type="transmembrane region" description="Helical" evidence="10">
    <location>
        <begin position="191"/>
        <end position="213"/>
    </location>
</feature>
<proteinExistence type="inferred from homology"/>
<dbReference type="PANTHER" id="PTHR24249:SF372">
    <property type="entry name" value="G-PROTEIN COUPLED RECEPTORS FAMILY 1 PROFILE DOMAIN-CONTAINING PROTEIN"/>
    <property type="match status" value="1"/>
</dbReference>
<feature type="transmembrane region" description="Helical" evidence="10">
    <location>
        <begin position="164"/>
        <end position="185"/>
    </location>
</feature>
<evidence type="ECO:0000256" key="7">
    <source>
        <dbReference type="ARBA" id="ARBA00023170"/>
    </source>
</evidence>
<evidence type="ECO:0000256" key="9">
    <source>
        <dbReference type="RuleBase" id="RU000688"/>
    </source>
</evidence>
<dbReference type="InParanoid" id="A0A6P8HZY5"/>
<evidence type="ECO:0000313" key="12">
    <source>
        <dbReference type="Proteomes" id="UP000515163"/>
    </source>
</evidence>
<evidence type="ECO:0000313" key="13">
    <source>
        <dbReference type="RefSeq" id="XP_031558235.1"/>
    </source>
</evidence>
<protein>
    <submittedName>
        <fullName evidence="13">Trace amine-associated receptor 13c-like</fullName>
    </submittedName>
</protein>
<keyword evidence="2" id="KW-1003">Cell membrane</keyword>
<evidence type="ECO:0000256" key="8">
    <source>
        <dbReference type="ARBA" id="ARBA00023224"/>
    </source>
</evidence>
<dbReference type="CDD" id="cd00637">
    <property type="entry name" value="7tm_classA_rhodopsin-like"/>
    <property type="match status" value="1"/>
</dbReference>
<dbReference type="GO" id="GO:0005886">
    <property type="term" value="C:plasma membrane"/>
    <property type="evidence" value="ECO:0007669"/>
    <property type="project" value="UniProtKB-SubCell"/>
</dbReference>
<dbReference type="PROSITE" id="PS50262">
    <property type="entry name" value="G_PROTEIN_RECEP_F1_2"/>
    <property type="match status" value="1"/>
</dbReference>
<accession>A0A6P8HZY5</accession>
<feature type="transmembrane region" description="Helical" evidence="10">
    <location>
        <begin position="77"/>
        <end position="99"/>
    </location>
</feature>
<keyword evidence="12" id="KW-1185">Reference proteome</keyword>
<keyword evidence="7 9" id="KW-0675">Receptor</keyword>
<keyword evidence="3 9" id="KW-0812">Transmembrane</keyword>
<reference evidence="13" key="1">
    <citation type="submission" date="2025-08" db="UniProtKB">
        <authorList>
            <consortium name="RefSeq"/>
        </authorList>
    </citation>
    <scope>IDENTIFICATION</scope>
    <source>
        <tissue evidence="13">Tentacle</tissue>
    </source>
</reference>
<dbReference type="InterPro" id="IPR000276">
    <property type="entry name" value="GPCR_Rhodpsn"/>
</dbReference>
<dbReference type="PROSITE" id="PS00237">
    <property type="entry name" value="G_PROTEIN_RECEP_F1_1"/>
    <property type="match status" value="1"/>
</dbReference>
<feature type="transmembrane region" description="Helical" evidence="10">
    <location>
        <begin position="39"/>
        <end position="65"/>
    </location>
</feature>
<evidence type="ECO:0000259" key="11">
    <source>
        <dbReference type="PROSITE" id="PS50262"/>
    </source>
</evidence>
<dbReference type="PRINTS" id="PR00237">
    <property type="entry name" value="GPCRRHODOPSN"/>
</dbReference>
<comment type="similarity">
    <text evidence="9">Belongs to the G-protein coupled receptor 1 family.</text>
</comment>
<feature type="transmembrane region" description="Helical" evidence="10">
    <location>
        <begin position="119"/>
        <end position="143"/>
    </location>
</feature>
<keyword evidence="4 10" id="KW-1133">Transmembrane helix</keyword>
<keyword evidence="5 9" id="KW-0297">G-protein coupled receptor</keyword>
<keyword evidence="6 10" id="KW-0472">Membrane</keyword>
<dbReference type="KEGG" id="aten:116294728"/>
<dbReference type="Gene3D" id="1.20.1070.10">
    <property type="entry name" value="Rhodopsin 7-helix transmembrane proteins"/>
    <property type="match status" value="1"/>
</dbReference>
<dbReference type="Pfam" id="PF00001">
    <property type="entry name" value="7tm_1"/>
    <property type="match status" value="1"/>
</dbReference>
<dbReference type="GO" id="GO:0004930">
    <property type="term" value="F:G protein-coupled receptor activity"/>
    <property type="evidence" value="ECO:0007669"/>
    <property type="project" value="UniProtKB-KW"/>
</dbReference>
<dbReference type="SUPFAM" id="SSF81321">
    <property type="entry name" value="Family A G protein-coupled receptor-like"/>
    <property type="match status" value="1"/>
</dbReference>
<dbReference type="AlphaFoldDB" id="A0A6P8HZY5"/>
<organism evidence="12 13">
    <name type="scientific">Actinia tenebrosa</name>
    <name type="common">Australian red waratah sea anemone</name>
    <dbReference type="NCBI Taxonomy" id="6105"/>
    <lineage>
        <taxon>Eukaryota</taxon>
        <taxon>Metazoa</taxon>
        <taxon>Cnidaria</taxon>
        <taxon>Anthozoa</taxon>
        <taxon>Hexacorallia</taxon>
        <taxon>Actiniaria</taxon>
        <taxon>Actiniidae</taxon>
        <taxon>Actinia</taxon>
    </lineage>
</organism>
<feature type="domain" description="G-protein coupled receptors family 1 profile" evidence="11">
    <location>
        <begin position="57"/>
        <end position="264"/>
    </location>
</feature>
<dbReference type="InterPro" id="IPR017452">
    <property type="entry name" value="GPCR_Rhodpsn_7TM"/>
</dbReference>
<evidence type="ECO:0000256" key="10">
    <source>
        <dbReference type="SAM" id="Phobius"/>
    </source>
</evidence>
<evidence type="ECO:0000256" key="4">
    <source>
        <dbReference type="ARBA" id="ARBA00022989"/>
    </source>
</evidence>
<comment type="subcellular location">
    <subcellularLocation>
        <location evidence="1">Cell membrane</location>
        <topology evidence="1">Multi-pass membrane protein</topology>
    </subcellularLocation>
</comment>
<evidence type="ECO:0000256" key="3">
    <source>
        <dbReference type="ARBA" id="ARBA00022692"/>
    </source>
</evidence>
<dbReference type="OrthoDB" id="5989708at2759"/>
<evidence type="ECO:0000256" key="5">
    <source>
        <dbReference type="ARBA" id="ARBA00023040"/>
    </source>
</evidence>
<dbReference type="InterPro" id="IPR050569">
    <property type="entry name" value="TAAR"/>
</dbReference>
<dbReference type="PANTHER" id="PTHR24249">
    <property type="entry name" value="HISTAMINE RECEPTOR-RELATED G-PROTEIN COUPLED RECEPTOR"/>
    <property type="match status" value="1"/>
</dbReference>
<dbReference type="Proteomes" id="UP000515163">
    <property type="component" value="Unplaced"/>
</dbReference>
<dbReference type="FunCoup" id="A0A6P8HZY5">
    <property type="interactions" value="670"/>
</dbReference>
<keyword evidence="8 9" id="KW-0807">Transducer</keyword>
<evidence type="ECO:0000256" key="1">
    <source>
        <dbReference type="ARBA" id="ARBA00004651"/>
    </source>
</evidence>
<gene>
    <name evidence="13" type="primary">LOC116294728</name>
</gene>